<organism evidence="2 3">
    <name type="scientific">Monoraphidium neglectum</name>
    <dbReference type="NCBI Taxonomy" id="145388"/>
    <lineage>
        <taxon>Eukaryota</taxon>
        <taxon>Viridiplantae</taxon>
        <taxon>Chlorophyta</taxon>
        <taxon>core chlorophytes</taxon>
        <taxon>Chlorophyceae</taxon>
        <taxon>CS clade</taxon>
        <taxon>Sphaeropleales</taxon>
        <taxon>Selenastraceae</taxon>
        <taxon>Monoraphidium</taxon>
    </lineage>
</organism>
<protein>
    <recommendedName>
        <fullName evidence="4">Tetratricopeptide repeat protein</fullName>
    </recommendedName>
</protein>
<dbReference type="OrthoDB" id="508390at2759"/>
<evidence type="ECO:0000313" key="2">
    <source>
        <dbReference type="EMBL" id="KIZ01430.1"/>
    </source>
</evidence>
<evidence type="ECO:0000256" key="1">
    <source>
        <dbReference type="SAM" id="MobiDB-lite"/>
    </source>
</evidence>
<dbReference type="PANTHER" id="PTHR37910">
    <property type="entry name" value="EXPRESSED PROTEIN"/>
    <property type="match status" value="1"/>
</dbReference>
<sequence>MKVQLKADRPEFQMHSQRRTAIALLATAAAAAACAAPPIAIARIATEEVLRQKSVITTGGFNPSDVPAARTGPPPAPRDAPAEPSGRGADPGVRPAVQEALGQLRAARAAAEEARWGDALREYSSLVNDHPDLALATYGRLGRAIMLYQAGEVSKAVILLDELELTARGTPEVHAALAAVLWAERPSQRLRAEQQFEIALEFDRRYSDLAYMREQRHWPPRLLAAMARFQQLQT</sequence>
<dbReference type="InterPro" id="IPR006311">
    <property type="entry name" value="TAT_signal"/>
</dbReference>
<dbReference type="PROSITE" id="PS51257">
    <property type="entry name" value="PROKAR_LIPOPROTEIN"/>
    <property type="match status" value="1"/>
</dbReference>
<dbReference type="PROSITE" id="PS51318">
    <property type="entry name" value="TAT"/>
    <property type="match status" value="1"/>
</dbReference>
<dbReference type="RefSeq" id="XP_013900449.1">
    <property type="nucleotide sequence ID" value="XM_014044995.1"/>
</dbReference>
<proteinExistence type="predicted"/>
<accession>A0A0D2ME17</accession>
<dbReference type="SUPFAM" id="SSF48452">
    <property type="entry name" value="TPR-like"/>
    <property type="match status" value="1"/>
</dbReference>
<evidence type="ECO:0000313" key="3">
    <source>
        <dbReference type="Proteomes" id="UP000054498"/>
    </source>
</evidence>
<dbReference type="GeneID" id="25739409"/>
<evidence type="ECO:0008006" key="4">
    <source>
        <dbReference type="Google" id="ProtNLM"/>
    </source>
</evidence>
<reference evidence="2 3" key="1">
    <citation type="journal article" date="2013" name="BMC Genomics">
        <title>Reconstruction of the lipid metabolism for the microalga Monoraphidium neglectum from its genome sequence reveals characteristics suitable for biofuel production.</title>
        <authorList>
            <person name="Bogen C."/>
            <person name="Al-Dilaimi A."/>
            <person name="Albersmeier A."/>
            <person name="Wichmann J."/>
            <person name="Grundmann M."/>
            <person name="Rupp O."/>
            <person name="Lauersen K.J."/>
            <person name="Blifernez-Klassen O."/>
            <person name="Kalinowski J."/>
            <person name="Goesmann A."/>
            <person name="Mussgnug J.H."/>
            <person name="Kruse O."/>
        </authorList>
    </citation>
    <scope>NUCLEOTIDE SEQUENCE [LARGE SCALE GENOMIC DNA]</scope>
    <source>
        <strain evidence="2 3">SAG 48.87</strain>
    </source>
</reference>
<dbReference type="EMBL" id="KK101288">
    <property type="protein sequence ID" value="KIZ01430.1"/>
    <property type="molecule type" value="Genomic_DNA"/>
</dbReference>
<feature type="region of interest" description="Disordered" evidence="1">
    <location>
        <begin position="57"/>
        <end position="93"/>
    </location>
</feature>
<keyword evidence="3" id="KW-1185">Reference proteome</keyword>
<dbReference type="Proteomes" id="UP000054498">
    <property type="component" value="Unassembled WGS sequence"/>
</dbReference>
<dbReference type="PANTHER" id="PTHR37910:SF2">
    <property type="entry name" value="EXPRESSED PROTEIN"/>
    <property type="match status" value="1"/>
</dbReference>
<name>A0A0D2ME17_9CHLO</name>
<dbReference type="InterPro" id="IPR011990">
    <property type="entry name" value="TPR-like_helical_dom_sf"/>
</dbReference>
<dbReference type="Gene3D" id="1.25.40.10">
    <property type="entry name" value="Tetratricopeptide repeat domain"/>
    <property type="match status" value="1"/>
</dbReference>
<gene>
    <name evidence="2" type="ORF">MNEG_6533</name>
</gene>
<dbReference type="KEGG" id="mng:MNEG_6533"/>
<dbReference type="AlphaFoldDB" id="A0A0D2ME17"/>